<name>A0A1Z4LXL8_9CYAN</name>
<evidence type="ECO:0000313" key="2">
    <source>
        <dbReference type="Proteomes" id="UP000218418"/>
    </source>
</evidence>
<dbReference type="AlphaFoldDB" id="A0A1Z4LXL8"/>
<dbReference type="OrthoDB" id="583342at2"/>
<evidence type="ECO:0000313" key="1">
    <source>
        <dbReference type="EMBL" id="BAY86006.1"/>
    </source>
</evidence>
<accession>A0A1Z4LXL8</accession>
<protein>
    <submittedName>
        <fullName evidence="1">Uncharacterized protein</fullName>
    </submittedName>
</protein>
<dbReference type="Proteomes" id="UP000218418">
    <property type="component" value="Chromosome"/>
</dbReference>
<dbReference type="EMBL" id="AP018227">
    <property type="protein sequence ID" value="BAY86006.1"/>
    <property type="molecule type" value="Genomic_DNA"/>
</dbReference>
<keyword evidence="2" id="KW-1185">Reference proteome</keyword>
<organism evidence="1 2">
    <name type="scientific">Calothrix parasitica NIES-267</name>
    <dbReference type="NCBI Taxonomy" id="1973488"/>
    <lineage>
        <taxon>Bacteria</taxon>
        <taxon>Bacillati</taxon>
        <taxon>Cyanobacteriota</taxon>
        <taxon>Cyanophyceae</taxon>
        <taxon>Nostocales</taxon>
        <taxon>Calotrichaceae</taxon>
        <taxon>Calothrix</taxon>
    </lineage>
</organism>
<gene>
    <name evidence="1" type="ORF">NIES267_55120</name>
</gene>
<proteinExistence type="predicted"/>
<reference evidence="1 2" key="1">
    <citation type="submission" date="2017-06" db="EMBL/GenBank/DDBJ databases">
        <title>Genome sequencing of cyanobaciteial culture collection at National Institute for Environmental Studies (NIES).</title>
        <authorList>
            <person name="Hirose Y."/>
            <person name="Shimura Y."/>
            <person name="Fujisawa T."/>
            <person name="Nakamura Y."/>
            <person name="Kawachi M."/>
        </authorList>
    </citation>
    <scope>NUCLEOTIDE SEQUENCE [LARGE SCALE GENOMIC DNA]</scope>
    <source>
        <strain evidence="1 2">NIES-267</strain>
    </source>
</reference>
<sequence>MKVKTVTCKRTRSLENNESETFEMTAELDDNDNVIEASETLENYVRYMLGLIPPESIEQIMLNDWNEQTKHLR</sequence>